<gene>
    <name evidence="2" type="ORF">GA0061105_102232</name>
</gene>
<dbReference type="InterPro" id="IPR051411">
    <property type="entry name" value="Polyketide_trans_af380"/>
</dbReference>
<protein>
    <recommendedName>
        <fullName evidence="1">Xaa-Pro dipeptidyl-peptidase-like domain-containing protein</fullName>
    </recommendedName>
</protein>
<dbReference type="InterPro" id="IPR000383">
    <property type="entry name" value="Xaa-Pro-like_dom"/>
</dbReference>
<dbReference type="Proteomes" id="UP000198723">
    <property type="component" value="Unassembled WGS sequence"/>
</dbReference>
<dbReference type="PANTHER" id="PTHR47751:SF1">
    <property type="entry name" value="SUPERFAMILY HYDROLASE, PUTATIVE (AFU_ORTHOLOGUE AFUA_2G16580)-RELATED"/>
    <property type="match status" value="1"/>
</dbReference>
<proteinExistence type="predicted"/>
<organism evidence="2 3">
    <name type="scientific">Rhizobium aethiopicum</name>
    <dbReference type="NCBI Taxonomy" id="1138170"/>
    <lineage>
        <taxon>Bacteria</taxon>
        <taxon>Pseudomonadati</taxon>
        <taxon>Pseudomonadota</taxon>
        <taxon>Alphaproteobacteria</taxon>
        <taxon>Hyphomicrobiales</taxon>
        <taxon>Rhizobiaceae</taxon>
        <taxon>Rhizobium/Agrobacterium group</taxon>
        <taxon>Rhizobium</taxon>
    </lineage>
</organism>
<evidence type="ECO:0000259" key="1">
    <source>
        <dbReference type="Pfam" id="PF02129"/>
    </source>
</evidence>
<dbReference type="InterPro" id="IPR029058">
    <property type="entry name" value="AB_hydrolase_fold"/>
</dbReference>
<dbReference type="InterPro" id="IPR006311">
    <property type="entry name" value="TAT_signal"/>
</dbReference>
<dbReference type="SUPFAM" id="SSF53474">
    <property type="entry name" value="alpha/beta-Hydrolases"/>
    <property type="match status" value="1"/>
</dbReference>
<dbReference type="Pfam" id="PF02129">
    <property type="entry name" value="Peptidase_S15"/>
    <property type="match status" value="1"/>
</dbReference>
<dbReference type="Gene3D" id="1.10.10.800">
    <property type="match status" value="1"/>
</dbReference>
<accession>A0A1C3XYF8</accession>
<reference evidence="2 3" key="1">
    <citation type="submission" date="2016-08" db="EMBL/GenBank/DDBJ databases">
        <authorList>
            <person name="Seilhamer J.J."/>
        </authorList>
    </citation>
    <scope>NUCLEOTIDE SEQUENCE [LARGE SCALE GENOMIC DNA]</scope>
    <source>
        <strain evidence="2 3">HBR26</strain>
    </source>
</reference>
<name>A0A1C3XYF8_9HYPH</name>
<evidence type="ECO:0000313" key="3">
    <source>
        <dbReference type="Proteomes" id="UP000198723"/>
    </source>
</evidence>
<dbReference type="PROSITE" id="PS51318">
    <property type="entry name" value="TAT"/>
    <property type="match status" value="1"/>
</dbReference>
<dbReference type="RefSeq" id="WP_092748603.1">
    <property type="nucleotide sequence ID" value="NZ_FMAJ01000002.1"/>
</dbReference>
<dbReference type="GO" id="GO:0016787">
    <property type="term" value="F:hydrolase activity"/>
    <property type="evidence" value="ECO:0007669"/>
    <property type="project" value="InterPro"/>
</dbReference>
<dbReference type="AlphaFoldDB" id="A0A1C3XYF8"/>
<dbReference type="EMBL" id="FMAJ01000002">
    <property type="protein sequence ID" value="SCB57243.1"/>
    <property type="molecule type" value="Genomic_DNA"/>
</dbReference>
<sequence>MDNGPVGPTDRQETIGIGRRDLLKLTGAGAAAAGVMSLAAGPAFAQYAGTWDKTFAQSDRVQHKKVSYVNRLGITLVADMYVPKSIDASQRHPALIVGHPYGGVKEQTSGLYAQTMAERGFITIAHDASYNGESGGQPHFISSPEAVVEDFSAGVDFLGLDPRVDRNRIGIIGVCASGAFALAAAQIDPRMKAVATVSMYDMGGAKWAWKGEEMKAEARIDMLAKIGEQRWAEAAGAQKQYGALPEILTPETDAITREFFDYYRTPRGAHPRATTAMTVSGDPSYLHFRPFDHVDMISPRPVLLIAGENAHSRFFSEQAIEKAAEPKELFIVPGAGHVDLYDKADLIPWDKLKSFFDQHLSA</sequence>
<dbReference type="STRING" id="1138170.GA0061105_102232"/>
<dbReference type="Gene3D" id="3.40.50.1820">
    <property type="entry name" value="alpha/beta hydrolase"/>
    <property type="match status" value="1"/>
</dbReference>
<evidence type="ECO:0000313" key="2">
    <source>
        <dbReference type="EMBL" id="SCB57243.1"/>
    </source>
</evidence>
<dbReference type="PANTHER" id="PTHR47751">
    <property type="entry name" value="SUPERFAMILY HYDROLASE, PUTATIVE (AFU_ORTHOLOGUE AFUA_2G16580)-RELATED"/>
    <property type="match status" value="1"/>
</dbReference>
<feature type="domain" description="Xaa-Pro dipeptidyl-peptidase-like" evidence="1">
    <location>
        <begin position="73"/>
        <end position="219"/>
    </location>
</feature>